<name>A0ABQ6W4L4_9EURO</name>
<evidence type="ECO:0000313" key="2">
    <source>
        <dbReference type="EMBL" id="KAE8412073.1"/>
    </source>
</evidence>
<accession>A0ABQ6W4L4</accession>
<evidence type="ECO:0000256" key="1">
    <source>
        <dbReference type="SAM" id="MobiDB-lite"/>
    </source>
</evidence>
<evidence type="ECO:0000313" key="3">
    <source>
        <dbReference type="Proteomes" id="UP000325395"/>
    </source>
</evidence>
<reference evidence="2 3" key="1">
    <citation type="submission" date="2019-04" db="EMBL/GenBank/DDBJ databases">
        <authorList>
            <consortium name="DOE Joint Genome Institute"/>
            <person name="Mondo S."/>
            <person name="Kjaerbolling I."/>
            <person name="Vesth T."/>
            <person name="Frisvad J.C."/>
            <person name="Nybo J.L."/>
            <person name="Theobald S."/>
            <person name="Kildgaard S."/>
            <person name="Isbrandt T."/>
            <person name="Kuo A."/>
            <person name="Sato A."/>
            <person name="Lyhne E.K."/>
            <person name="Kogle M.E."/>
            <person name="Wiebenga A."/>
            <person name="Kun R.S."/>
            <person name="Lubbers R.J."/>
            <person name="Makela M.R."/>
            <person name="Barry K."/>
            <person name="Chovatia M."/>
            <person name="Clum A."/>
            <person name="Daum C."/>
            <person name="Haridas S."/>
            <person name="He G."/>
            <person name="LaButti K."/>
            <person name="Lipzen A."/>
            <person name="Riley R."/>
            <person name="Salamov A."/>
            <person name="Simmons B.A."/>
            <person name="Magnuson J.K."/>
            <person name="Henrissat B."/>
            <person name="Mortensen U.H."/>
            <person name="Larsen T.O."/>
            <person name="Devries R.P."/>
            <person name="Grigoriev I.V."/>
            <person name="Machida M."/>
            <person name="Baker S.E."/>
            <person name="Andersen M.R."/>
            <person name="Cantor M.N."/>
            <person name="Hua S.X."/>
        </authorList>
    </citation>
    <scope>NUCLEOTIDE SEQUENCE [LARGE SCALE GENOMIC DNA]</scope>
    <source>
        <strain evidence="2 3">CBS 117616</strain>
    </source>
</reference>
<feature type="region of interest" description="Disordered" evidence="1">
    <location>
        <begin position="1"/>
        <end position="24"/>
    </location>
</feature>
<dbReference type="Proteomes" id="UP000325395">
    <property type="component" value="Unassembled WGS sequence"/>
</dbReference>
<organism evidence="2 3">
    <name type="scientific">Aspergillus pseudocaelatus</name>
    <dbReference type="NCBI Taxonomy" id="1825620"/>
    <lineage>
        <taxon>Eukaryota</taxon>
        <taxon>Fungi</taxon>
        <taxon>Dikarya</taxon>
        <taxon>Ascomycota</taxon>
        <taxon>Pezizomycotina</taxon>
        <taxon>Eurotiomycetes</taxon>
        <taxon>Eurotiomycetidae</taxon>
        <taxon>Eurotiales</taxon>
        <taxon>Aspergillaceae</taxon>
        <taxon>Aspergillus</taxon>
        <taxon>Aspergillus subgen. Circumdati</taxon>
    </lineage>
</organism>
<feature type="compositionally biased region" description="Low complexity" evidence="1">
    <location>
        <begin position="10"/>
        <end position="24"/>
    </location>
</feature>
<keyword evidence="3" id="KW-1185">Reference proteome</keyword>
<protein>
    <submittedName>
        <fullName evidence="2">Uncharacterized protein</fullName>
    </submittedName>
</protein>
<sequence length="109" mass="12303">MCCETNQRWKSSSGSESNEASGKSFPDHYLIIAGRDHRVTQRPEGNTMILKFDSACYDIQLEHGTKIMCTDRSDDSWLSWDKANYEVLGNIKSGLAYVKSEKYEGEIAA</sequence>
<proteinExistence type="predicted"/>
<gene>
    <name evidence="2" type="ORF">BDV36DRAFT_301232</name>
</gene>
<dbReference type="EMBL" id="ML735848">
    <property type="protein sequence ID" value="KAE8412073.1"/>
    <property type="molecule type" value="Genomic_DNA"/>
</dbReference>